<feature type="transmembrane region" description="Helical" evidence="7">
    <location>
        <begin position="493"/>
        <end position="516"/>
    </location>
</feature>
<feature type="domain" description="ABC3 transporter permease C-terminal" evidence="8">
    <location>
        <begin position="355"/>
        <end position="420"/>
    </location>
</feature>
<dbReference type="PANTHER" id="PTHR30489">
    <property type="entry name" value="LIPOPROTEIN-RELEASING SYSTEM TRANSMEMBRANE PROTEIN LOLE"/>
    <property type="match status" value="1"/>
</dbReference>
<evidence type="ECO:0000256" key="6">
    <source>
        <dbReference type="ARBA" id="ARBA00023136"/>
    </source>
</evidence>
<protein>
    <submittedName>
        <fullName evidence="9">Putative membrane protein</fullName>
    </submittedName>
</protein>
<dbReference type="OrthoDB" id="3719151at2"/>
<dbReference type="EMBL" id="RHPJ01000004">
    <property type="protein sequence ID" value="TGO04130.1"/>
    <property type="molecule type" value="Genomic_DNA"/>
</dbReference>
<proteinExistence type="inferred from homology"/>
<keyword evidence="10" id="KW-1185">Reference proteome</keyword>
<dbReference type="AlphaFoldDB" id="A0A4Z1DYR1"/>
<keyword evidence="3" id="KW-1003">Cell membrane</keyword>
<feature type="transmembrane region" description="Helical" evidence="7">
    <location>
        <begin position="425"/>
        <end position="445"/>
    </location>
</feature>
<keyword evidence="5 7" id="KW-1133">Transmembrane helix</keyword>
<evidence type="ECO:0000313" key="9">
    <source>
        <dbReference type="EMBL" id="TGO04130.1"/>
    </source>
</evidence>
<keyword evidence="4 7" id="KW-0812">Transmembrane</keyword>
<evidence type="ECO:0000256" key="3">
    <source>
        <dbReference type="ARBA" id="ARBA00022475"/>
    </source>
</evidence>
<dbReference type="Proteomes" id="UP000297318">
    <property type="component" value="Unassembled WGS sequence"/>
</dbReference>
<dbReference type="RefSeq" id="WP_135850728.1">
    <property type="nucleotide sequence ID" value="NZ_RHPJ01000004.1"/>
</dbReference>
<dbReference type="PANTHER" id="PTHR30489:SF0">
    <property type="entry name" value="LIPOPROTEIN-RELEASING SYSTEM TRANSMEMBRANE PROTEIN LOLE"/>
    <property type="match status" value="1"/>
</dbReference>
<accession>A0A4Z1DYR1</accession>
<feature type="transmembrane region" description="Helical" evidence="7">
    <location>
        <begin position="879"/>
        <end position="899"/>
    </location>
</feature>
<name>A0A4Z1DYR1_9MICO</name>
<comment type="caution">
    <text evidence="9">The sequence shown here is derived from an EMBL/GenBank/DDBJ whole genome shotgun (WGS) entry which is preliminary data.</text>
</comment>
<dbReference type="GO" id="GO:0098797">
    <property type="term" value="C:plasma membrane protein complex"/>
    <property type="evidence" value="ECO:0007669"/>
    <property type="project" value="TreeGrafter"/>
</dbReference>
<reference evidence="9 10" key="1">
    <citation type="submission" date="2018-11" db="EMBL/GenBank/DDBJ databases">
        <title>Complete genome sequencing of the Actinobacteria Serinibacter sp. K3-2.</title>
        <authorList>
            <person name="Rakitin A.L."/>
            <person name="Beletsky A.V."/>
            <person name="Mardanov A.V."/>
            <person name="Ravin N.V."/>
            <person name="Gromova A.S."/>
            <person name="Filippova S.N."/>
            <person name="Gal'Chenko V.F."/>
        </authorList>
    </citation>
    <scope>NUCLEOTIDE SEQUENCE [LARGE SCALE GENOMIC DNA]</scope>
    <source>
        <strain evidence="9 10">K3-2</strain>
    </source>
</reference>
<keyword evidence="6 7" id="KW-0472">Membrane</keyword>
<feature type="transmembrane region" description="Helical" evidence="7">
    <location>
        <begin position="831"/>
        <end position="859"/>
    </location>
</feature>
<feature type="transmembrane region" description="Helical" evidence="7">
    <location>
        <begin position="785"/>
        <end position="810"/>
    </location>
</feature>
<feature type="transmembrane region" description="Helical" evidence="7">
    <location>
        <begin position="547"/>
        <end position="570"/>
    </location>
</feature>
<dbReference type="Pfam" id="PF02687">
    <property type="entry name" value="FtsX"/>
    <property type="match status" value="2"/>
</dbReference>
<feature type="transmembrane region" description="Helical" evidence="7">
    <location>
        <begin position="346"/>
        <end position="370"/>
    </location>
</feature>
<evidence type="ECO:0000256" key="2">
    <source>
        <dbReference type="ARBA" id="ARBA00005236"/>
    </source>
</evidence>
<dbReference type="GO" id="GO:0044874">
    <property type="term" value="P:lipoprotein localization to outer membrane"/>
    <property type="evidence" value="ECO:0007669"/>
    <property type="project" value="TreeGrafter"/>
</dbReference>
<evidence type="ECO:0000259" key="8">
    <source>
        <dbReference type="Pfam" id="PF02687"/>
    </source>
</evidence>
<feature type="transmembrane region" description="Helical" evidence="7">
    <location>
        <begin position="390"/>
        <end position="413"/>
    </location>
</feature>
<dbReference type="InterPro" id="IPR051447">
    <property type="entry name" value="Lipoprotein-release_system"/>
</dbReference>
<comment type="subcellular location">
    <subcellularLocation>
        <location evidence="1">Cell membrane</location>
        <topology evidence="1">Multi-pass membrane protein</topology>
    </subcellularLocation>
</comment>
<feature type="domain" description="ABC3 transporter permease C-terminal" evidence="8">
    <location>
        <begin position="790"/>
        <end position="908"/>
    </location>
</feature>
<evidence type="ECO:0000256" key="4">
    <source>
        <dbReference type="ARBA" id="ARBA00022692"/>
    </source>
</evidence>
<evidence type="ECO:0000313" key="10">
    <source>
        <dbReference type="Proteomes" id="UP000297318"/>
    </source>
</evidence>
<evidence type="ECO:0000256" key="1">
    <source>
        <dbReference type="ARBA" id="ARBA00004651"/>
    </source>
</evidence>
<feature type="transmembrane region" description="Helical" evidence="7">
    <location>
        <begin position="465"/>
        <end position="487"/>
    </location>
</feature>
<evidence type="ECO:0000256" key="7">
    <source>
        <dbReference type="SAM" id="Phobius"/>
    </source>
</evidence>
<dbReference type="InterPro" id="IPR003838">
    <property type="entry name" value="ABC3_permease_C"/>
</dbReference>
<gene>
    <name evidence="9" type="ORF">SERN_2721</name>
</gene>
<sequence>MTWWRLSRRALADQRGAVALVVLVITVLSLAVTALPRIEATARADQVRHRLADVSPQLRDLSAVTSADALSALDPSLPVTPEDNRRRWAAIAESFEATRTEVSPPLRDALGAGEVTATTDGYAIPLGPGSDVRLPTLSLAADQRIAERVEMVDGAPPAPVSWDPAAGGGGGAEELPDLEIEVMLLDASADRLGLATGDRITVGNLYHDLTLVLSGTYRVLDPDDGYWAHETNGAQPRVVEDLNLGTAVNGRAYVASDGWWSTLAALGQPAQVSLWYPVDVAAIRGGDPALLAAQLRGLTAQQVELTASGGGGGGGGGERSVSIGFASELAVRVDAVAGENAAASNIVALVVVGPLGVAVAVLALLTQLLLERRRPALAIVRARGASPARLRTVLGLEGLLLGLPAAAVGWGVATSLLGTSPGWRGWLPAVVLGVVPAVVLLSPPLPTGLRGRRRDLAVGGLARDVVVLAAAGLVLSQVLSVAPGAVAGTGDPLLVVAPLVLALAVTVLVLRLYPWLARAAHTVLRRGRSLTGFLGSARAVRDPGATLTSVLAVVVGVSVAVFSVVTLATLREGVERTVWVTSGSDLRISGPRIDAAQLEQVRSLDGVAAAATVATVSPAILSSPSASVRATLHLVDGAAYADVLADVPPSVGAAPVADLLGDGGGAGGAVPLMVSPRLDLAPGADGVRLSTGESVDVRVVASGNVLPGVADAGATWVLADAAALPDVAASTPARLLLVRLVPGADGDAVAEAVVGVVGPAGVENAAAAREAATGTPVLRLLTGTLAGSVVAAALLALGSLVAVQAAAAPRRARMLATLRLLGLRRSAQRSLAWWDLTPWVVLGATAAYGLGLVTSHLLLRTLDLRAFTGADQPQPVLPPVALAATAVGVLLAVVACSILPTIRRARTPTAQEDP</sequence>
<evidence type="ECO:0000256" key="5">
    <source>
        <dbReference type="ARBA" id="ARBA00022989"/>
    </source>
</evidence>
<organism evidence="9 10">
    <name type="scientific">Serinibacter arcticus</name>
    <dbReference type="NCBI Taxonomy" id="1655435"/>
    <lineage>
        <taxon>Bacteria</taxon>
        <taxon>Bacillati</taxon>
        <taxon>Actinomycetota</taxon>
        <taxon>Actinomycetes</taxon>
        <taxon>Micrococcales</taxon>
        <taxon>Beutenbergiaceae</taxon>
        <taxon>Serinibacter</taxon>
    </lineage>
</organism>
<comment type="similarity">
    <text evidence="2">Belongs to the ABC-4 integral membrane protein family. LolC/E subfamily.</text>
</comment>